<dbReference type="EMBL" id="CP146203">
    <property type="protein sequence ID" value="XBH23228.1"/>
    <property type="molecule type" value="Genomic_DNA"/>
</dbReference>
<dbReference type="InterPro" id="IPR050438">
    <property type="entry name" value="LMW_PTPase"/>
</dbReference>
<evidence type="ECO:0000313" key="3">
    <source>
        <dbReference type="EMBL" id="XBH23228.1"/>
    </source>
</evidence>
<dbReference type="AlphaFoldDB" id="A0AAU7DZP0"/>
<evidence type="ECO:0000259" key="2">
    <source>
        <dbReference type="SMART" id="SM00226"/>
    </source>
</evidence>
<reference evidence="3" key="1">
    <citation type="submission" date="2024-02" db="EMBL/GenBank/DDBJ databases">
        <title>Tomenella chthoni gen. nov. sp. nov., a member of the family Jonesiaceae isolated from bat guano.</title>
        <authorList>
            <person name="Miller S.L."/>
            <person name="King J."/>
            <person name="Sankaranarayanan K."/>
            <person name="Lawson P.A."/>
        </authorList>
    </citation>
    <scope>NUCLEOTIDE SEQUENCE</scope>
    <source>
        <strain evidence="3">BS-20</strain>
    </source>
</reference>
<organism evidence="3">
    <name type="scientific">Jonesiaceae bacterium BS-20</name>
    <dbReference type="NCBI Taxonomy" id="3120821"/>
    <lineage>
        <taxon>Bacteria</taxon>
        <taxon>Bacillati</taxon>
        <taxon>Actinomycetota</taxon>
        <taxon>Actinomycetes</taxon>
        <taxon>Micrococcales</taxon>
        <taxon>Jonesiaceae</taxon>
    </lineage>
</organism>
<dbReference type="PANTHER" id="PTHR11717:SF7">
    <property type="entry name" value="LOW MOLECULAR WEIGHT PHOSPHOTYROSINE PROTEIN PHOSPHATASE"/>
    <property type="match status" value="1"/>
</dbReference>
<keyword evidence="3" id="KW-0378">Hydrolase</keyword>
<name>A0AAU7DZP0_9MICO</name>
<protein>
    <recommendedName>
        <fullName evidence="1">protein-tyrosine-phosphatase</fullName>
        <ecNumber evidence="1">3.1.3.48</ecNumber>
    </recommendedName>
</protein>
<sequence>MVCTGNICRSPMAEIVLREQLQRDHGGIAEQIVVRSAGVSSEEYGNPIDPRARRVLQAAGYVDTALQTHRARPLQADQLDHNLILAMTSRHARAIRRFAERADQIEVGSRVKMFRSFDPQAPQAIDFNDESLLDVADPWYGNMTDFELCLEQVEAAMPQLIEFVLERVERA</sequence>
<dbReference type="SMART" id="SM00226">
    <property type="entry name" value="LMWPc"/>
    <property type="match status" value="1"/>
</dbReference>
<dbReference type="PANTHER" id="PTHR11717">
    <property type="entry name" value="LOW MOLECULAR WEIGHT PROTEIN TYROSINE PHOSPHATASE"/>
    <property type="match status" value="1"/>
</dbReference>
<dbReference type="GO" id="GO:0004725">
    <property type="term" value="F:protein tyrosine phosphatase activity"/>
    <property type="evidence" value="ECO:0007669"/>
    <property type="project" value="UniProtKB-EC"/>
</dbReference>
<dbReference type="CDD" id="cd16343">
    <property type="entry name" value="LMWPTP"/>
    <property type="match status" value="1"/>
</dbReference>
<gene>
    <name evidence="3" type="ORF">V5R04_13305</name>
</gene>
<dbReference type="EC" id="3.1.3.48" evidence="1"/>
<proteinExistence type="predicted"/>
<dbReference type="SUPFAM" id="SSF52788">
    <property type="entry name" value="Phosphotyrosine protein phosphatases I"/>
    <property type="match status" value="1"/>
</dbReference>
<accession>A0AAU7DZP0</accession>
<dbReference type="Pfam" id="PF01451">
    <property type="entry name" value="LMWPc"/>
    <property type="match status" value="1"/>
</dbReference>
<evidence type="ECO:0000256" key="1">
    <source>
        <dbReference type="ARBA" id="ARBA00013064"/>
    </source>
</evidence>
<feature type="domain" description="Phosphotyrosine protein phosphatase I" evidence="2">
    <location>
        <begin position="2"/>
        <end position="163"/>
    </location>
</feature>
<dbReference type="Gene3D" id="3.40.50.2300">
    <property type="match status" value="1"/>
</dbReference>
<dbReference type="InterPro" id="IPR023485">
    <property type="entry name" value="Ptyr_pPase"/>
</dbReference>
<dbReference type="InterPro" id="IPR036196">
    <property type="entry name" value="Ptyr_pPase_sf"/>
</dbReference>